<evidence type="ECO:0000313" key="3">
    <source>
        <dbReference type="Proteomes" id="UP001224890"/>
    </source>
</evidence>
<evidence type="ECO:0000256" key="1">
    <source>
        <dbReference type="SAM" id="MobiDB-lite"/>
    </source>
</evidence>
<accession>A0AAJ0AV03</accession>
<dbReference type="GeneID" id="85456303"/>
<evidence type="ECO:0000313" key="2">
    <source>
        <dbReference type="EMBL" id="KAK1690877.1"/>
    </source>
</evidence>
<dbReference type="Proteomes" id="UP001224890">
    <property type="component" value="Unassembled WGS sequence"/>
</dbReference>
<feature type="compositionally biased region" description="Basic and acidic residues" evidence="1">
    <location>
        <begin position="8"/>
        <end position="18"/>
    </location>
</feature>
<protein>
    <submittedName>
        <fullName evidence="2">Uncharacterized protein</fullName>
    </submittedName>
</protein>
<keyword evidence="3" id="KW-1185">Reference proteome</keyword>
<name>A0AAJ0AV03_9PEZI</name>
<gene>
    <name evidence="2" type="ORF">BDP55DRAFT_627564</name>
</gene>
<comment type="caution">
    <text evidence="2">The sequence shown here is derived from an EMBL/GenBank/DDBJ whole genome shotgun (WGS) entry which is preliminary data.</text>
</comment>
<proteinExistence type="predicted"/>
<dbReference type="EMBL" id="JAHMHR010000005">
    <property type="protein sequence ID" value="KAK1690877.1"/>
    <property type="molecule type" value="Genomic_DNA"/>
</dbReference>
<dbReference type="AlphaFoldDB" id="A0AAJ0AV03"/>
<sequence length="178" mass="19255">MGQVTAGESEKEREKGRDQTIWAELEQGKQCPQVRLQAYSPCACPMKEAQKAPARVPEFLASACQSHTSGPLVRSAWAHTPPSHLPLQSAVLLVTFGHFGCGLGGREKKVSAAHSHVNEKSLRSLWLTWPGPLVGPLTLCPPLSDYGTYHLYLPYAEPPLYPACGWPVPTEGGTAWAG</sequence>
<feature type="region of interest" description="Disordered" evidence="1">
    <location>
        <begin position="1"/>
        <end position="20"/>
    </location>
</feature>
<dbReference type="RefSeq" id="XP_060434572.1">
    <property type="nucleotide sequence ID" value="XM_060571777.1"/>
</dbReference>
<organism evidence="2 3">
    <name type="scientific">Colletotrichum godetiae</name>
    <dbReference type="NCBI Taxonomy" id="1209918"/>
    <lineage>
        <taxon>Eukaryota</taxon>
        <taxon>Fungi</taxon>
        <taxon>Dikarya</taxon>
        <taxon>Ascomycota</taxon>
        <taxon>Pezizomycotina</taxon>
        <taxon>Sordariomycetes</taxon>
        <taxon>Hypocreomycetidae</taxon>
        <taxon>Glomerellales</taxon>
        <taxon>Glomerellaceae</taxon>
        <taxon>Colletotrichum</taxon>
        <taxon>Colletotrichum acutatum species complex</taxon>
    </lineage>
</organism>
<reference evidence="2" key="1">
    <citation type="submission" date="2021-06" db="EMBL/GenBank/DDBJ databases">
        <title>Comparative genomics, transcriptomics and evolutionary studies reveal genomic signatures of adaptation to plant cell wall in hemibiotrophic fungi.</title>
        <authorList>
            <consortium name="DOE Joint Genome Institute"/>
            <person name="Baroncelli R."/>
            <person name="Diaz J.F."/>
            <person name="Benocci T."/>
            <person name="Peng M."/>
            <person name="Battaglia E."/>
            <person name="Haridas S."/>
            <person name="Andreopoulos W."/>
            <person name="Labutti K."/>
            <person name="Pangilinan J."/>
            <person name="Floch G.L."/>
            <person name="Makela M.R."/>
            <person name="Henrissat B."/>
            <person name="Grigoriev I.V."/>
            <person name="Crouch J.A."/>
            <person name="De Vries R.P."/>
            <person name="Sukno S.A."/>
            <person name="Thon M.R."/>
        </authorList>
    </citation>
    <scope>NUCLEOTIDE SEQUENCE</scope>
    <source>
        <strain evidence="2">CBS 193.32</strain>
    </source>
</reference>